<dbReference type="GO" id="GO:0005758">
    <property type="term" value="C:mitochondrial intermembrane space"/>
    <property type="evidence" value="ECO:0007669"/>
    <property type="project" value="InterPro"/>
</dbReference>
<proteinExistence type="predicted"/>
<dbReference type="AlphaFoldDB" id="A0A316UB43"/>
<evidence type="ECO:0000256" key="1">
    <source>
        <dbReference type="SAM" id="MobiDB-lite"/>
    </source>
</evidence>
<dbReference type="GeneID" id="37014325"/>
<reference evidence="3 4" key="1">
    <citation type="journal article" date="2018" name="Mol. Biol. Evol.">
        <title>Broad Genomic Sampling Reveals a Smut Pathogenic Ancestry of the Fungal Clade Ustilaginomycotina.</title>
        <authorList>
            <person name="Kijpornyongpan T."/>
            <person name="Mondo S.J."/>
            <person name="Barry K."/>
            <person name="Sandor L."/>
            <person name="Lee J."/>
            <person name="Lipzen A."/>
            <person name="Pangilinan J."/>
            <person name="LaButti K."/>
            <person name="Hainaut M."/>
            <person name="Henrissat B."/>
            <person name="Grigoriev I.V."/>
            <person name="Spatafora J.W."/>
            <person name="Aime M.C."/>
        </authorList>
    </citation>
    <scope>NUCLEOTIDE SEQUENCE [LARGE SCALE GENOMIC DNA]</scope>
    <source>
        <strain evidence="3 4">MCA 4718</strain>
    </source>
</reference>
<evidence type="ECO:0000313" key="3">
    <source>
        <dbReference type="EMBL" id="PWN20235.1"/>
    </source>
</evidence>
<name>A0A316UB43_9BASI</name>
<evidence type="ECO:0000313" key="4">
    <source>
        <dbReference type="Proteomes" id="UP000245942"/>
    </source>
</evidence>
<gene>
    <name evidence="3" type="ORF">BCV69DRAFT_283113</name>
</gene>
<sequence>MVQTYQTQTTYPTPFAILAPAYFLRYPNPYAPHVLSTDVLERRIVYRRQDVASAPPAAEDGASSASTSSSSSSSGSVVRPVLLTSRLILKKGTLPSWAPRGLIKNSESWVLEVSEVDLDGDLPGGSASSAGGVIPEGDSDFTKMYPPRGELARPADGTWQGVPAQSQAGRTGRQMRTWTRNVDHTTVLAVAEGLTFSEVLPEEPAQQKTASTAPLAKGKGKEKEAAALGTSVGATPAFLPTHCLISAHITSDVSVLWGRIEKFGIKRFKAHIDTSRQGLLHTSSLLSHNVSPFSQSLVPPRRSGPLANLRESLRPPWLDGLPLSPLASLRLRLARGRERWVEAKERAKKRYRDVKEEGIWGHVGRKEREEGMADWREAVRERLVRGRQRWWGGTVESRTEARGAATAAVDKKSSEERQSDGERSQTSTVELPRERAARLAQERKEGR</sequence>
<dbReference type="OrthoDB" id="341300at2759"/>
<feature type="compositionally biased region" description="Basic and acidic residues" evidence="1">
    <location>
        <begin position="431"/>
        <end position="447"/>
    </location>
</feature>
<feature type="region of interest" description="Disordered" evidence="1">
    <location>
        <begin position="398"/>
        <end position="447"/>
    </location>
</feature>
<dbReference type="InterPro" id="IPR006797">
    <property type="entry name" value="PRELI/MSF1_dom"/>
</dbReference>
<feature type="region of interest" description="Disordered" evidence="1">
    <location>
        <begin position="151"/>
        <end position="174"/>
    </location>
</feature>
<dbReference type="EMBL" id="KZ819328">
    <property type="protein sequence ID" value="PWN20235.1"/>
    <property type="molecule type" value="Genomic_DNA"/>
</dbReference>
<organism evidence="3 4">
    <name type="scientific">Pseudomicrostroma glucosiphilum</name>
    <dbReference type="NCBI Taxonomy" id="1684307"/>
    <lineage>
        <taxon>Eukaryota</taxon>
        <taxon>Fungi</taxon>
        <taxon>Dikarya</taxon>
        <taxon>Basidiomycota</taxon>
        <taxon>Ustilaginomycotina</taxon>
        <taxon>Exobasidiomycetes</taxon>
        <taxon>Microstromatales</taxon>
        <taxon>Microstromatales incertae sedis</taxon>
        <taxon>Pseudomicrostroma</taxon>
    </lineage>
</organism>
<dbReference type="Proteomes" id="UP000245942">
    <property type="component" value="Unassembled WGS sequence"/>
</dbReference>
<dbReference type="PANTHER" id="PTHR11158">
    <property type="entry name" value="MSF1/PX19 RELATED"/>
    <property type="match status" value="1"/>
</dbReference>
<dbReference type="InterPro" id="IPR037365">
    <property type="entry name" value="Slowmo/Ups"/>
</dbReference>
<accession>A0A316UB43</accession>
<feature type="compositionally biased region" description="Polar residues" evidence="1">
    <location>
        <begin position="163"/>
        <end position="174"/>
    </location>
</feature>
<dbReference type="STRING" id="1684307.A0A316UB43"/>
<dbReference type="PROSITE" id="PS50904">
    <property type="entry name" value="PRELI_MSF1"/>
    <property type="match status" value="1"/>
</dbReference>
<feature type="compositionally biased region" description="Basic and acidic residues" evidence="1">
    <location>
        <begin position="409"/>
        <end position="423"/>
    </location>
</feature>
<feature type="region of interest" description="Disordered" evidence="1">
    <location>
        <begin position="52"/>
        <end position="76"/>
    </location>
</feature>
<feature type="domain" description="PRELI/MSF1" evidence="2">
    <location>
        <begin position="2"/>
        <end position="117"/>
    </location>
</feature>
<protein>
    <recommendedName>
        <fullName evidence="2">PRELI/MSF1 domain-containing protein</fullName>
    </recommendedName>
</protein>
<evidence type="ECO:0000259" key="2">
    <source>
        <dbReference type="PROSITE" id="PS50904"/>
    </source>
</evidence>
<dbReference type="RefSeq" id="XP_025347395.1">
    <property type="nucleotide sequence ID" value="XM_025492591.1"/>
</dbReference>
<feature type="compositionally biased region" description="Low complexity" evidence="1">
    <location>
        <begin position="61"/>
        <end position="76"/>
    </location>
</feature>
<keyword evidence="4" id="KW-1185">Reference proteome</keyword>